<protein>
    <recommendedName>
        <fullName evidence="3">TFIIB-type domain-containing protein</fullName>
    </recommendedName>
</protein>
<dbReference type="Proteomes" id="UP000184476">
    <property type="component" value="Unassembled WGS sequence"/>
</dbReference>
<evidence type="ECO:0008006" key="3">
    <source>
        <dbReference type="Google" id="ProtNLM"/>
    </source>
</evidence>
<gene>
    <name evidence="1" type="ORF">SAMN05444392_11613</name>
</gene>
<keyword evidence="2" id="KW-1185">Reference proteome</keyword>
<evidence type="ECO:0000313" key="2">
    <source>
        <dbReference type="Proteomes" id="UP000184476"/>
    </source>
</evidence>
<evidence type="ECO:0000313" key="1">
    <source>
        <dbReference type="EMBL" id="SHF33946.1"/>
    </source>
</evidence>
<dbReference type="SUPFAM" id="SSF57783">
    <property type="entry name" value="Zinc beta-ribbon"/>
    <property type="match status" value="1"/>
</dbReference>
<organism evidence="1 2">
    <name type="scientific">Seinonella peptonophila</name>
    <dbReference type="NCBI Taxonomy" id="112248"/>
    <lineage>
        <taxon>Bacteria</taxon>
        <taxon>Bacillati</taxon>
        <taxon>Bacillota</taxon>
        <taxon>Bacilli</taxon>
        <taxon>Bacillales</taxon>
        <taxon>Thermoactinomycetaceae</taxon>
        <taxon>Seinonella</taxon>
    </lineage>
</organism>
<dbReference type="STRING" id="112248.SAMN05444392_11613"/>
<reference evidence="1 2" key="1">
    <citation type="submission" date="2016-11" db="EMBL/GenBank/DDBJ databases">
        <authorList>
            <person name="Jaros S."/>
            <person name="Januszkiewicz K."/>
            <person name="Wedrychowicz H."/>
        </authorList>
    </citation>
    <scope>NUCLEOTIDE SEQUENCE [LARGE SCALE GENOMIC DNA]</scope>
    <source>
        <strain evidence="1 2">DSM 44666</strain>
    </source>
</reference>
<proteinExistence type="predicted"/>
<name>A0A1M5AUZ0_9BACL</name>
<dbReference type="AlphaFoldDB" id="A0A1M5AUZ0"/>
<dbReference type="EMBL" id="FQVL01000016">
    <property type="protein sequence ID" value="SHF33946.1"/>
    <property type="molecule type" value="Genomic_DNA"/>
</dbReference>
<sequence>MAKPDCPNCKENDKVVQTDDGNYGCQRCGDFFDKEGKKLNR</sequence>
<dbReference type="RefSeq" id="WP_281248221.1">
    <property type="nucleotide sequence ID" value="NZ_FQVL01000016.1"/>
</dbReference>
<accession>A0A1M5AUZ0</accession>